<reference evidence="1" key="1">
    <citation type="submission" date="2024-05" db="EMBL/GenBank/DDBJ databases">
        <authorList>
            <person name="Bunk B."/>
            <person name="Swiderski J."/>
            <person name="Sproer C."/>
            <person name="Thiel V."/>
        </authorList>
    </citation>
    <scope>NUCLEOTIDE SEQUENCE</scope>
    <source>
        <strain evidence="1">DSM 17735</strain>
    </source>
</reference>
<gene>
    <name evidence="1" type="ORF">ABLV49_08575</name>
</gene>
<dbReference type="InterPro" id="IPR007801">
    <property type="entry name" value="MbnB/TglH/ChrH"/>
</dbReference>
<dbReference type="NCBIfam" id="NF003818">
    <property type="entry name" value="PRK05409.1"/>
    <property type="match status" value="1"/>
</dbReference>
<proteinExistence type="predicted"/>
<protein>
    <submittedName>
        <fullName evidence="1">DUF692 domain-containing protein</fullName>
    </submittedName>
</protein>
<dbReference type="AlphaFoldDB" id="A0AAU7LW22"/>
<organism evidence="1">
    <name type="scientific">Polaromonas hydrogenivorans</name>
    <dbReference type="NCBI Taxonomy" id="335476"/>
    <lineage>
        <taxon>Bacteria</taxon>
        <taxon>Pseudomonadati</taxon>
        <taxon>Pseudomonadota</taxon>
        <taxon>Betaproteobacteria</taxon>
        <taxon>Burkholderiales</taxon>
        <taxon>Comamonadaceae</taxon>
        <taxon>Polaromonas</taxon>
    </lineage>
</organism>
<sequence length="311" mass="33547">MPVTAIFSPDTPAMGIGWRHPHYAGLLQTGPALDFIEVHSENFFAPGGAARAVLRQGREHYPVSLHGVGLSLGSASGVDEWHLAQLAGLVQEIEPVRVSDHASFARGHIAGIDAPVHAADLLPVPFTREALAVMCSNVQRVQERLKRPIAVENLSAYLDWNAADMRETEFLAALAQRTGCSLLVDVNNLYVNAQNARLRGALNSAPGDADAALASCRDWIDQIAASPVAELHLAGHAHLGDIVIDDHGSRVCAEVWTLYRHALARLGPVPTLIEWDTDVPPLDMLLDEVARARGIAQDRPATRQPSTEARP</sequence>
<dbReference type="RefSeq" id="WP_349281179.1">
    <property type="nucleotide sequence ID" value="NZ_CBCSCU010000004.1"/>
</dbReference>
<accession>A0AAU7LW22</accession>
<evidence type="ECO:0000313" key="1">
    <source>
        <dbReference type="EMBL" id="XBP71831.1"/>
    </source>
</evidence>
<dbReference type="Gene3D" id="3.20.20.150">
    <property type="entry name" value="Divalent-metal-dependent TIM barrel enzymes"/>
    <property type="match status" value="1"/>
</dbReference>
<dbReference type="EMBL" id="CP157675">
    <property type="protein sequence ID" value="XBP71831.1"/>
    <property type="molecule type" value="Genomic_DNA"/>
</dbReference>
<dbReference type="Pfam" id="PF05114">
    <property type="entry name" value="MbnB_TglH_ChrH"/>
    <property type="match status" value="1"/>
</dbReference>
<dbReference type="PANTHER" id="PTHR42194">
    <property type="entry name" value="UPF0276 PROTEIN HI_1600"/>
    <property type="match status" value="1"/>
</dbReference>
<dbReference type="PANTHER" id="PTHR42194:SF1">
    <property type="entry name" value="UPF0276 PROTEIN HI_1600"/>
    <property type="match status" value="1"/>
</dbReference>
<name>A0AAU7LW22_9BURK</name>